<dbReference type="EMBL" id="VSWD01000003">
    <property type="protein sequence ID" value="KAK3105586.1"/>
    <property type="molecule type" value="Genomic_DNA"/>
</dbReference>
<reference evidence="1" key="1">
    <citation type="submission" date="2019-08" db="EMBL/GenBank/DDBJ databases">
        <title>The improved chromosome-level genome for the pearl oyster Pinctada fucata martensii using PacBio sequencing and Hi-C.</title>
        <authorList>
            <person name="Zheng Z."/>
        </authorList>
    </citation>
    <scope>NUCLEOTIDE SEQUENCE</scope>
    <source>
        <strain evidence="1">ZZ-2019</strain>
        <tissue evidence="1">Adductor muscle</tissue>
    </source>
</reference>
<gene>
    <name evidence="1" type="ORF">FSP39_001161</name>
</gene>
<organism evidence="1 2">
    <name type="scientific">Pinctada imbricata</name>
    <name type="common">Atlantic pearl-oyster</name>
    <name type="synonym">Pinctada martensii</name>
    <dbReference type="NCBI Taxonomy" id="66713"/>
    <lineage>
        <taxon>Eukaryota</taxon>
        <taxon>Metazoa</taxon>
        <taxon>Spiralia</taxon>
        <taxon>Lophotrochozoa</taxon>
        <taxon>Mollusca</taxon>
        <taxon>Bivalvia</taxon>
        <taxon>Autobranchia</taxon>
        <taxon>Pteriomorphia</taxon>
        <taxon>Pterioida</taxon>
        <taxon>Pterioidea</taxon>
        <taxon>Pteriidae</taxon>
        <taxon>Pinctada</taxon>
    </lineage>
</organism>
<sequence>MSFDYYYLQFLFIQSETVKEEGLVISGVDVTKLADAELQTFCKALDEEFAGKLDLHVFKSTLAERHGRRQRRFIFTALALFAGKMLFKSYVVSKVATLGSIGAAAAKVYTVYDTVDTVRDVYDTFNDLRPDNVERSEVQTENDGLETVLTGEIENVNVTARSYGPSGVPTLQLSDDKVIREIRFRH</sequence>
<evidence type="ECO:0000313" key="2">
    <source>
        <dbReference type="Proteomes" id="UP001186944"/>
    </source>
</evidence>
<protein>
    <submittedName>
        <fullName evidence="1">Uncharacterized protein</fullName>
    </submittedName>
</protein>
<dbReference type="Proteomes" id="UP001186944">
    <property type="component" value="Unassembled WGS sequence"/>
</dbReference>
<proteinExistence type="predicted"/>
<name>A0AA88YIK2_PINIB</name>
<dbReference type="AlphaFoldDB" id="A0AA88YIK2"/>
<evidence type="ECO:0000313" key="1">
    <source>
        <dbReference type="EMBL" id="KAK3105586.1"/>
    </source>
</evidence>
<comment type="caution">
    <text evidence="1">The sequence shown here is derived from an EMBL/GenBank/DDBJ whole genome shotgun (WGS) entry which is preliminary data.</text>
</comment>
<keyword evidence="2" id="KW-1185">Reference proteome</keyword>
<accession>A0AA88YIK2</accession>